<proteinExistence type="predicted"/>
<evidence type="ECO:0000259" key="1">
    <source>
        <dbReference type="Pfam" id="PF16242"/>
    </source>
</evidence>
<protein>
    <submittedName>
        <fullName evidence="2">Pyridoxamine 5'-phosphate oxidase family protein</fullName>
    </submittedName>
</protein>
<reference evidence="3" key="1">
    <citation type="journal article" date="2019" name="Int. J. Syst. Evol. Microbiol.">
        <title>The Global Catalogue of Microorganisms (GCM) 10K type strain sequencing project: providing services to taxonomists for standard genome sequencing and annotation.</title>
        <authorList>
            <consortium name="The Broad Institute Genomics Platform"/>
            <consortium name="The Broad Institute Genome Sequencing Center for Infectious Disease"/>
            <person name="Wu L."/>
            <person name="Ma J."/>
        </authorList>
    </citation>
    <scope>NUCLEOTIDE SEQUENCE [LARGE SCALE GENOMIC DNA]</scope>
    <source>
        <strain evidence="3">CGMCC 1.15795</strain>
    </source>
</reference>
<dbReference type="Proteomes" id="UP001597197">
    <property type="component" value="Unassembled WGS sequence"/>
</dbReference>
<organism evidence="2 3">
    <name type="scientific">Hymenobacter bucti</name>
    <dbReference type="NCBI Taxonomy" id="1844114"/>
    <lineage>
        <taxon>Bacteria</taxon>
        <taxon>Pseudomonadati</taxon>
        <taxon>Bacteroidota</taxon>
        <taxon>Cytophagia</taxon>
        <taxon>Cytophagales</taxon>
        <taxon>Hymenobacteraceae</taxon>
        <taxon>Hymenobacter</taxon>
    </lineage>
</organism>
<dbReference type="PANTHER" id="PTHR34818:SF1">
    <property type="entry name" value="PROTEIN BLI-3"/>
    <property type="match status" value="1"/>
</dbReference>
<evidence type="ECO:0000313" key="3">
    <source>
        <dbReference type="Proteomes" id="UP001597197"/>
    </source>
</evidence>
<dbReference type="SUPFAM" id="SSF50475">
    <property type="entry name" value="FMN-binding split barrel"/>
    <property type="match status" value="1"/>
</dbReference>
<gene>
    <name evidence="2" type="ORF">ACFSDX_11320</name>
</gene>
<dbReference type="Gene3D" id="2.30.110.10">
    <property type="entry name" value="Electron Transport, Fmn-binding Protein, Chain A"/>
    <property type="match status" value="1"/>
</dbReference>
<dbReference type="Pfam" id="PF16242">
    <property type="entry name" value="Pyrid_ox_like"/>
    <property type="match status" value="1"/>
</dbReference>
<dbReference type="InterPro" id="IPR052917">
    <property type="entry name" value="Stress-Dev_Protein"/>
</dbReference>
<dbReference type="EMBL" id="JBHUFD010000003">
    <property type="protein sequence ID" value="MFD1873022.1"/>
    <property type="molecule type" value="Genomic_DNA"/>
</dbReference>
<name>A0ABW4QUK9_9BACT</name>
<dbReference type="RefSeq" id="WP_382313521.1">
    <property type="nucleotide sequence ID" value="NZ_JBHUFD010000003.1"/>
</dbReference>
<dbReference type="InterPro" id="IPR038725">
    <property type="entry name" value="YdaG_split_barrel_FMN-bd"/>
</dbReference>
<evidence type="ECO:0000313" key="2">
    <source>
        <dbReference type="EMBL" id="MFD1873022.1"/>
    </source>
</evidence>
<dbReference type="InterPro" id="IPR012349">
    <property type="entry name" value="Split_barrel_FMN-bd"/>
</dbReference>
<feature type="domain" description="General stress protein FMN-binding split barrel" evidence="1">
    <location>
        <begin position="13"/>
        <end position="155"/>
    </location>
</feature>
<accession>A0ABW4QUK9</accession>
<sequence length="170" mass="19001">MSDSQTPVTHDLGKLFEKIKDVRIAMLSTFDEEHKLHSRPMGTIKPGIDGALYFFTDKDSAKVYEVKKDSQVNLSYANPSDNVYVSVSGTASVFRDEAKIAELWSEDMKAWFPKGKEDPNIMILKVTIEKGEYWDSPSGVLSRAYAYLRAVTTGEGSTSDDVNEHAQVKL</sequence>
<keyword evidence="3" id="KW-1185">Reference proteome</keyword>
<comment type="caution">
    <text evidence="2">The sequence shown here is derived from an EMBL/GenBank/DDBJ whole genome shotgun (WGS) entry which is preliminary data.</text>
</comment>
<dbReference type="PANTHER" id="PTHR34818">
    <property type="entry name" value="PROTEIN BLI-3"/>
    <property type="match status" value="1"/>
</dbReference>